<keyword evidence="2" id="KW-1185">Reference proteome</keyword>
<evidence type="ECO:0000313" key="2">
    <source>
        <dbReference type="Proteomes" id="UP000053989"/>
    </source>
</evidence>
<protein>
    <submittedName>
        <fullName evidence="1">Uncharacterized protein</fullName>
    </submittedName>
</protein>
<gene>
    <name evidence="1" type="ORF">SCLCIDRAFT_1220331</name>
</gene>
<proteinExistence type="predicted"/>
<reference evidence="1 2" key="1">
    <citation type="submission" date="2014-04" db="EMBL/GenBank/DDBJ databases">
        <authorList>
            <consortium name="DOE Joint Genome Institute"/>
            <person name="Kuo A."/>
            <person name="Kohler A."/>
            <person name="Nagy L.G."/>
            <person name="Floudas D."/>
            <person name="Copeland A."/>
            <person name="Barry K.W."/>
            <person name="Cichocki N."/>
            <person name="Veneault-Fourrey C."/>
            <person name="LaButti K."/>
            <person name="Lindquist E.A."/>
            <person name="Lipzen A."/>
            <person name="Lundell T."/>
            <person name="Morin E."/>
            <person name="Murat C."/>
            <person name="Sun H."/>
            <person name="Tunlid A."/>
            <person name="Henrissat B."/>
            <person name="Grigoriev I.V."/>
            <person name="Hibbett D.S."/>
            <person name="Martin F."/>
            <person name="Nordberg H.P."/>
            <person name="Cantor M.N."/>
            <person name="Hua S.X."/>
        </authorList>
    </citation>
    <scope>NUCLEOTIDE SEQUENCE [LARGE SCALE GENOMIC DNA]</scope>
    <source>
        <strain evidence="1 2">Foug A</strain>
    </source>
</reference>
<dbReference type="HOGENOM" id="CLU_104751_1_0_1"/>
<name>A0A0C3DJL5_9AGAM</name>
<organism evidence="1 2">
    <name type="scientific">Scleroderma citrinum Foug A</name>
    <dbReference type="NCBI Taxonomy" id="1036808"/>
    <lineage>
        <taxon>Eukaryota</taxon>
        <taxon>Fungi</taxon>
        <taxon>Dikarya</taxon>
        <taxon>Basidiomycota</taxon>
        <taxon>Agaricomycotina</taxon>
        <taxon>Agaricomycetes</taxon>
        <taxon>Agaricomycetidae</taxon>
        <taxon>Boletales</taxon>
        <taxon>Sclerodermatineae</taxon>
        <taxon>Sclerodermataceae</taxon>
        <taxon>Scleroderma</taxon>
    </lineage>
</organism>
<dbReference type="Proteomes" id="UP000053989">
    <property type="component" value="Unassembled WGS sequence"/>
</dbReference>
<sequence length="170" mass="19296">MSFSYTPYDIKLGDYGHFRDYEDFCCEGNLFDDLKSLSLTANITPRQHNISEKCYWDVLIVDDFVKPPFCRFGPNELHKPLGRSLPSNDDFKSLLVSLSTRYINKYLITTVVQCPPDPRQPGSGTTYWYKSAKPFVWHRNEGGGSVVGGGGGETQGDETKFNDMDELMEL</sequence>
<evidence type="ECO:0000313" key="1">
    <source>
        <dbReference type="EMBL" id="KIM56529.1"/>
    </source>
</evidence>
<dbReference type="EMBL" id="KN822115">
    <property type="protein sequence ID" value="KIM56529.1"/>
    <property type="molecule type" value="Genomic_DNA"/>
</dbReference>
<dbReference type="InParanoid" id="A0A0C3DJL5"/>
<accession>A0A0C3DJL5</accession>
<dbReference type="AlphaFoldDB" id="A0A0C3DJL5"/>
<reference evidence="2" key="2">
    <citation type="submission" date="2015-01" db="EMBL/GenBank/DDBJ databases">
        <title>Evolutionary Origins and Diversification of the Mycorrhizal Mutualists.</title>
        <authorList>
            <consortium name="DOE Joint Genome Institute"/>
            <consortium name="Mycorrhizal Genomics Consortium"/>
            <person name="Kohler A."/>
            <person name="Kuo A."/>
            <person name="Nagy L.G."/>
            <person name="Floudas D."/>
            <person name="Copeland A."/>
            <person name="Barry K.W."/>
            <person name="Cichocki N."/>
            <person name="Veneault-Fourrey C."/>
            <person name="LaButti K."/>
            <person name="Lindquist E.A."/>
            <person name="Lipzen A."/>
            <person name="Lundell T."/>
            <person name="Morin E."/>
            <person name="Murat C."/>
            <person name="Riley R."/>
            <person name="Ohm R."/>
            <person name="Sun H."/>
            <person name="Tunlid A."/>
            <person name="Henrissat B."/>
            <person name="Grigoriev I.V."/>
            <person name="Hibbett D.S."/>
            <person name="Martin F."/>
        </authorList>
    </citation>
    <scope>NUCLEOTIDE SEQUENCE [LARGE SCALE GENOMIC DNA]</scope>
    <source>
        <strain evidence="2">Foug A</strain>
    </source>
</reference>